<reference evidence="2" key="1">
    <citation type="submission" date="2020-04" db="EMBL/GenBank/DDBJ databases">
        <authorList>
            <person name="Chiriac C."/>
            <person name="Salcher M."/>
            <person name="Ghai R."/>
            <person name="Kavagutti S V."/>
        </authorList>
    </citation>
    <scope>NUCLEOTIDE SEQUENCE</scope>
</reference>
<feature type="compositionally biased region" description="Basic and acidic residues" evidence="1">
    <location>
        <begin position="49"/>
        <end position="60"/>
    </location>
</feature>
<protein>
    <submittedName>
        <fullName evidence="2">Uncharacterized protein</fullName>
    </submittedName>
</protein>
<evidence type="ECO:0000313" key="2">
    <source>
        <dbReference type="EMBL" id="CAB4158872.1"/>
    </source>
</evidence>
<gene>
    <name evidence="2" type="ORF">UFOVP714_38</name>
    <name evidence="3" type="ORF">UFOVP864_22</name>
</gene>
<dbReference type="EMBL" id="LR796674">
    <property type="protein sequence ID" value="CAB4158872.1"/>
    <property type="molecule type" value="Genomic_DNA"/>
</dbReference>
<proteinExistence type="predicted"/>
<accession>A0A6J5NJH8</accession>
<feature type="region of interest" description="Disordered" evidence="1">
    <location>
        <begin position="41"/>
        <end position="78"/>
    </location>
</feature>
<feature type="region of interest" description="Disordered" evidence="1">
    <location>
        <begin position="120"/>
        <end position="144"/>
    </location>
</feature>
<evidence type="ECO:0000313" key="3">
    <source>
        <dbReference type="EMBL" id="CAB4167471.1"/>
    </source>
</evidence>
<dbReference type="EMBL" id="LR796814">
    <property type="protein sequence ID" value="CAB4167471.1"/>
    <property type="molecule type" value="Genomic_DNA"/>
</dbReference>
<feature type="compositionally biased region" description="Polar residues" evidence="1">
    <location>
        <begin position="123"/>
        <end position="134"/>
    </location>
</feature>
<evidence type="ECO:0000256" key="1">
    <source>
        <dbReference type="SAM" id="MobiDB-lite"/>
    </source>
</evidence>
<name>A0A6J5NJH8_9CAUD</name>
<organism evidence="2">
    <name type="scientific">uncultured Caudovirales phage</name>
    <dbReference type="NCBI Taxonomy" id="2100421"/>
    <lineage>
        <taxon>Viruses</taxon>
        <taxon>Duplodnaviria</taxon>
        <taxon>Heunggongvirae</taxon>
        <taxon>Uroviricota</taxon>
        <taxon>Caudoviricetes</taxon>
        <taxon>Peduoviridae</taxon>
        <taxon>Maltschvirus</taxon>
        <taxon>Maltschvirus maltsch</taxon>
    </lineage>
</organism>
<sequence>MAQTPVRRLIEKGIEAGADYIPDAFEVPLRKVLNMDTPSMKVTPRKRASKAETPKVETPKATKPTKKKAAPAKTPKAKPVVKGIANPIHEVALEFGSDVARRLEGMIPSDAPLSEWRAAAQRLSGSDTPNVNTKPPSPYSVRPADVATDPRIENRKGELGKIANLELEVSPRVTDPAPEVSIFDYEGHPYITSMSDLAAAGDDITAINDVRFRVPFSRRGGQDYMFDNPGSVWASDRGVAEKHVELADRLQQMTGKDVMLFPWTMGPKAVKFSHMPRGIQYSYADAAMGSADRNALAAGIKEILPNWRGFEDPDSAEMFMTVTGKARGALNSLMDKFRNRGGLGEGEAVYAATDLNQMNTPLTTLRNVGIIDPRFGASPSSHASYNYSIPGRGVGRLKENIGALGLSPDVMAALKYETPFDFPVGVQPGTKSPLRAMQMKPQGGLLDYQTLRFLEGLLEKDKK</sequence>